<feature type="chain" id="PRO_5016695352" evidence="1">
    <location>
        <begin position="21"/>
        <end position="169"/>
    </location>
</feature>
<keyword evidence="1" id="KW-0732">Signal</keyword>
<protein>
    <submittedName>
        <fullName evidence="2">Uncharacterized protein</fullName>
    </submittedName>
</protein>
<feature type="signal peptide" evidence="1">
    <location>
        <begin position="1"/>
        <end position="20"/>
    </location>
</feature>
<evidence type="ECO:0000256" key="1">
    <source>
        <dbReference type="SAM" id="SignalP"/>
    </source>
</evidence>
<accession>A0A371CTY1</accession>
<reference evidence="2 3" key="1">
    <citation type="journal article" date="2018" name="Biotechnol. Biofuels">
        <title>Integrative visual omics of the white-rot fungus Polyporus brumalis exposes the biotechnological potential of its oxidative enzymes for delignifying raw plant biomass.</title>
        <authorList>
            <person name="Miyauchi S."/>
            <person name="Rancon A."/>
            <person name="Drula E."/>
            <person name="Hage H."/>
            <person name="Chaduli D."/>
            <person name="Favel A."/>
            <person name="Grisel S."/>
            <person name="Henrissat B."/>
            <person name="Herpoel-Gimbert I."/>
            <person name="Ruiz-Duenas F.J."/>
            <person name="Chevret D."/>
            <person name="Hainaut M."/>
            <person name="Lin J."/>
            <person name="Wang M."/>
            <person name="Pangilinan J."/>
            <person name="Lipzen A."/>
            <person name="Lesage-Meessen L."/>
            <person name="Navarro D."/>
            <person name="Riley R."/>
            <person name="Grigoriev I.V."/>
            <person name="Zhou S."/>
            <person name="Raouche S."/>
            <person name="Rosso M.N."/>
        </authorList>
    </citation>
    <scope>NUCLEOTIDE SEQUENCE [LARGE SCALE GENOMIC DNA]</scope>
    <source>
        <strain evidence="2 3">BRFM 1820</strain>
    </source>
</reference>
<organism evidence="2 3">
    <name type="scientific">Lentinus brumalis</name>
    <dbReference type="NCBI Taxonomy" id="2498619"/>
    <lineage>
        <taxon>Eukaryota</taxon>
        <taxon>Fungi</taxon>
        <taxon>Dikarya</taxon>
        <taxon>Basidiomycota</taxon>
        <taxon>Agaricomycotina</taxon>
        <taxon>Agaricomycetes</taxon>
        <taxon>Polyporales</taxon>
        <taxon>Polyporaceae</taxon>
        <taxon>Lentinus</taxon>
    </lineage>
</organism>
<evidence type="ECO:0000313" key="2">
    <source>
        <dbReference type="EMBL" id="RDX43727.1"/>
    </source>
</evidence>
<proteinExistence type="predicted"/>
<name>A0A371CTY1_9APHY</name>
<dbReference type="AlphaFoldDB" id="A0A371CTY1"/>
<dbReference type="EMBL" id="KZ857460">
    <property type="protein sequence ID" value="RDX43727.1"/>
    <property type="molecule type" value="Genomic_DNA"/>
</dbReference>
<keyword evidence="3" id="KW-1185">Reference proteome</keyword>
<dbReference type="OrthoDB" id="10612594at2759"/>
<gene>
    <name evidence="2" type="ORF">OH76DRAFT_1181933</name>
</gene>
<sequence>MRSRSMFSYKLAALANLVLALCASARPGGNRDATFDGSHHPAFGFHGTKTLPQTSCTGDYSYVTETYAPIVTQTETVMTTVVQAPSGQPTQLTARQDPIPPVASVAPVVPTIISTATHTITDTTMLVHTATVIATSIVSVTSTIIAGTETATNVMTVTSTTTGTQSATA</sequence>
<evidence type="ECO:0000313" key="3">
    <source>
        <dbReference type="Proteomes" id="UP000256964"/>
    </source>
</evidence>
<dbReference type="Proteomes" id="UP000256964">
    <property type="component" value="Unassembled WGS sequence"/>
</dbReference>